<organism evidence="2">
    <name type="scientific">Ixodes ricinus</name>
    <name type="common">Common tick</name>
    <name type="synonym">Acarus ricinus</name>
    <dbReference type="NCBI Taxonomy" id="34613"/>
    <lineage>
        <taxon>Eukaryota</taxon>
        <taxon>Metazoa</taxon>
        <taxon>Ecdysozoa</taxon>
        <taxon>Arthropoda</taxon>
        <taxon>Chelicerata</taxon>
        <taxon>Arachnida</taxon>
        <taxon>Acari</taxon>
        <taxon>Parasitiformes</taxon>
        <taxon>Ixodida</taxon>
        <taxon>Ixodoidea</taxon>
        <taxon>Ixodidae</taxon>
        <taxon>Ixodinae</taxon>
        <taxon>Ixodes</taxon>
    </lineage>
</organism>
<feature type="compositionally biased region" description="Acidic residues" evidence="1">
    <location>
        <begin position="98"/>
        <end position="107"/>
    </location>
</feature>
<proteinExistence type="predicted"/>
<feature type="non-terminal residue" evidence="2">
    <location>
        <position position="1"/>
    </location>
</feature>
<protein>
    <submittedName>
        <fullName evidence="2">Uncharacterized protein</fullName>
    </submittedName>
</protein>
<accession>A0A147BTK2</accession>
<dbReference type="EMBL" id="GEGO01001321">
    <property type="protein sequence ID" value="JAR94083.1"/>
    <property type="molecule type" value="Transcribed_RNA"/>
</dbReference>
<reference evidence="2" key="1">
    <citation type="journal article" date="2018" name="PLoS Negl. Trop. Dis.">
        <title>Sialome diversity of ticks revealed by RNAseq of single tick salivary glands.</title>
        <authorList>
            <person name="Perner J."/>
            <person name="Kropackova S."/>
            <person name="Kopacek P."/>
            <person name="Ribeiro J.M."/>
        </authorList>
    </citation>
    <scope>NUCLEOTIDE SEQUENCE</scope>
    <source>
        <strain evidence="2">Siblings of single egg batch collected in Ceske Budejovice</strain>
        <tissue evidence="2">Salivary glands</tissue>
    </source>
</reference>
<evidence type="ECO:0000313" key="2">
    <source>
        <dbReference type="EMBL" id="JAR94083.1"/>
    </source>
</evidence>
<feature type="region of interest" description="Disordered" evidence="1">
    <location>
        <begin position="97"/>
        <end position="137"/>
    </location>
</feature>
<dbReference type="AlphaFoldDB" id="A0A147BTK2"/>
<evidence type="ECO:0000256" key="1">
    <source>
        <dbReference type="SAM" id="MobiDB-lite"/>
    </source>
</evidence>
<name>A0A147BTK2_IXORI</name>
<sequence>VSSDASARGQAKRSKDLLRAELVTREEHLRSLLESKGKPKTFRAVSSVLDEARRFLPKLASAEEERLAGNVGDINIETEGSASEGPLIEMNFALADVVDSDDSDSDDSSGGSSPPGRPDISELPHVPPESDPAESPS</sequence>